<evidence type="ECO:0000256" key="8">
    <source>
        <dbReference type="ARBA" id="ARBA00022842"/>
    </source>
</evidence>
<gene>
    <name evidence="15" type="ORF">A4X13_0g2050</name>
</gene>
<evidence type="ECO:0000256" key="4">
    <source>
        <dbReference type="ARBA" id="ARBA00022603"/>
    </source>
</evidence>
<feature type="compositionally biased region" description="Acidic residues" evidence="14">
    <location>
        <begin position="889"/>
        <end position="916"/>
    </location>
</feature>
<dbReference type="GO" id="GO:0030422">
    <property type="term" value="P:siRNA processing"/>
    <property type="evidence" value="ECO:0007669"/>
    <property type="project" value="TreeGrafter"/>
</dbReference>
<dbReference type="Gene3D" id="3.40.50.150">
    <property type="entry name" value="Vaccinia Virus protein VP39"/>
    <property type="match status" value="1"/>
</dbReference>
<feature type="compositionally biased region" description="Pro residues" evidence="14">
    <location>
        <begin position="617"/>
        <end position="627"/>
    </location>
</feature>
<evidence type="ECO:0000256" key="9">
    <source>
        <dbReference type="ARBA" id="ARBA00022884"/>
    </source>
</evidence>
<feature type="region of interest" description="Disordered" evidence="14">
    <location>
        <begin position="779"/>
        <end position="823"/>
    </location>
</feature>
<dbReference type="Proteomes" id="UP000077521">
    <property type="component" value="Unassembled WGS sequence"/>
</dbReference>
<feature type="region of interest" description="Disordered" evidence="14">
    <location>
        <begin position="265"/>
        <end position="285"/>
    </location>
</feature>
<comment type="similarity">
    <text evidence="2">Belongs to the methyltransferase superfamily. HEN1 family.</text>
</comment>
<evidence type="ECO:0000256" key="6">
    <source>
        <dbReference type="ARBA" id="ARBA00022691"/>
    </source>
</evidence>
<dbReference type="GO" id="GO:0046872">
    <property type="term" value="F:metal ion binding"/>
    <property type="evidence" value="ECO:0007669"/>
    <property type="project" value="UniProtKB-KW"/>
</dbReference>
<evidence type="ECO:0000256" key="3">
    <source>
        <dbReference type="ARBA" id="ARBA00021330"/>
    </source>
</evidence>
<proteinExistence type="inferred from homology"/>
<keyword evidence="4" id="KW-0489">Methyltransferase</keyword>
<feature type="region of interest" description="Disordered" evidence="14">
    <location>
        <begin position="153"/>
        <end position="182"/>
    </location>
</feature>
<dbReference type="InterPro" id="IPR026610">
    <property type="entry name" value="Hen1"/>
</dbReference>
<dbReference type="GO" id="GO:0005737">
    <property type="term" value="C:cytoplasm"/>
    <property type="evidence" value="ECO:0007669"/>
    <property type="project" value="TreeGrafter"/>
</dbReference>
<keyword evidence="7" id="KW-0479">Metal-binding</keyword>
<feature type="compositionally biased region" description="Basic and acidic residues" evidence="14">
    <location>
        <begin position="437"/>
        <end position="447"/>
    </location>
</feature>
<dbReference type="InterPro" id="IPR029063">
    <property type="entry name" value="SAM-dependent_MTases_sf"/>
</dbReference>
<keyword evidence="16" id="KW-1185">Reference proteome</keyword>
<keyword evidence="9" id="KW-0694">RNA-binding</keyword>
<feature type="compositionally biased region" description="Polar residues" evidence="14">
    <location>
        <begin position="633"/>
        <end position="644"/>
    </location>
</feature>
<feature type="region of interest" description="Disordered" evidence="14">
    <location>
        <begin position="857"/>
        <end position="969"/>
    </location>
</feature>
<dbReference type="GO" id="GO:0003723">
    <property type="term" value="F:RNA binding"/>
    <property type="evidence" value="ECO:0007669"/>
    <property type="project" value="UniProtKB-KW"/>
</dbReference>
<dbReference type="AlphaFoldDB" id="A0A177TT93"/>
<feature type="compositionally biased region" description="Low complexity" evidence="14">
    <location>
        <begin position="384"/>
        <end position="413"/>
    </location>
</feature>
<feature type="compositionally biased region" description="Basic and acidic residues" evidence="14">
    <location>
        <begin position="155"/>
        <end position="167"/>
    </location>
</feature>
<reference evidence="15" key="1">
    <citation type="submission" date="2016-04" db="EMBL/GenBank/DDBJ databases">
        <authorList>
            <person name="Nguyen H.D."/>
            <person name="Samba Siva P."/>
            <person name="Cullis J."/>
            <person name="Levesque C.A."/>
            <person name="Hambleton S."/>
        </authorList>
    </citation>
    <scope>NUCLEOTIDE SEQUENCE</scope>
    <source>
        <strain evidence="15">DAOMC 236416</strain>
    </source>
</reference>
<keyword evidence="6" id="KW-0949">S-adenosyl-L-methionine</keyword>
<feature type="region of interest" description="Disordered" evidence="14">
    <location>
        <begin position="497"/>
        <end position="543"/>
    </location>
</feature>
<dbReference type="GO" id="GO:0005634">
    <property type="term" value="C:nucleus"/>
    <property type="evidence" value="ECO:0007669"/>
    <property type="project" value="TreeGrafter"/>
</dbReference>
<evidence type="ECO:0000313" key="15">
    <source>
        <dbReference type="EMBL" id="KAE8257906.1"/>
    </source>
</evidence>
<sequence>MATQAAPPTAPSAMASSSSSPAPAPVPIPQDTLTPPAPGVGASAALHSLPSSNSPTPVFRPPLFEQRQGFILSTLRKHRVREVLEVGCERGRLLQYLAQPEFQIDTFPFHRYPARLERRLPREHWTRDLSGLVLERLEGLDLDGENLKAAVSKLESARSSEASRNEAPEPTPSQGEDGEETEEVVVPVISKGFAPLRFVTMRAAILQGGLEIYNERFRGIDAIVASEVVEHLHEPVLDAFAPILLGRYRPRLLLITTPNYAFNTHFPRTPAQPGIEDPTGRTERKFRHPDHKFEWTTHEFKDWCERAAERFGYEVEIGGLGMLNIERRRGAPRPVDSDGEEEEDSAEQVAEIEALMKKVDESNRFASQTAVFRRLGKAPPGTATTSVSMDSRSRSRSTVRGIALSSAAAAGTTEAHHALDTDGPSESDDFRGAPPQRGRDRSVEAFRRPSVVSGSESEVGPMQTFTVGSLHLSGSTAAAFPGRLPSAAAAAAAAGAATPGSTGTSSAGGGTSTPDSTRPSLQHSRRVSRSRKPENLPWLSNTGTETGAAVSAIDSAGNSNGAMTTASPITASAGAGTGADSTLFTSTGGLDGVSLTPTPTISMVQHKMLWEAEFPAVVPPPSAPTRTPPTGTDANPSTTTTSEDSAPAPATGATTQRVPPSSLVGSAAALRRVQPKIAEAVIEVLSHEAELVRVPAIVLSGTPSSNEKEIPTIVEARLPLWSAFRDDMVRRNVEGSVTRLLAGLGLLPRTGESAAGASSSSVAAGRARSSSFQRVVGRTNGAEHDGVGEVGSAGLVGSAEGQERGNGPAPETAASASGKTNASSGATAVLYRPLRDASTVMATDGVMWELRLLSRPSTRSRNDDGEEGAGGALPPRRAVSGNEAREGLVDGEDDGNEEDDEDDSEEEEEEDGEEGREDGLFGSEGVGSAAPADAGTTDAPMPAAAPRRTRVPNRKKQTPRGSSARSNNDLYLIYYGPEPSVWLSGIESEEAEIEAEEAERQRVRDEKRVEVEKRGAAIEALGGWGHPSMAGKSLEETDKMIEEVRARSGVDADVDAGLVSGQTSASGVGATEEKLTGWE</sequence>
<evidence type="ECO:0000256" key="7">
    <source>
        <dbReference type="ARBA" id="ARBA00022723"/>
    </source>
</evidence>
<evidence type="ECO:0000313" key="16">
    <source>
        <dbReference type="Proteomes" id="UP000077521"/>
    </source>
</evidence>
<keyword evidence="8" id="KW-0460">Magnesium</keyword>
<dbReference type="EMBL" id="LWDF02000091">
    <property type="protein sequence ID" value="KAE8257906.1"/>
    <property type="molecule type" value="Genomic_DNA"/>
</dbReference>
<evidence type="ECO:0000256" key="2">
    <source>
        <dbReference type="ARBA" id="ARBA00009026"/>
    </source>
</evidence>
<dbReference type="GO" id="GO:0090486">
    <property type="term" value="F:small RNA 2'-O-methyltransferase activity"/>
    <property type="evidence" value="ECO:0007669"/>
    <property type="project" value="UniProtKB-EC"/>
</dbReference>
<dbReference type="GO" id="GO:0001510">
    <property type="term" value="P:RNA methylation"/>
    <property type="evidence" value="ECO:0007669"/>
    <property type="project" value="InterPro"/>
</dbReference>
<evidence type="ECO:0000256" key="12">
    <source>
        <dbReference type="ARBA" id="ARBA00048418"/>
    </source>
</evidence>
<evidence type="ECO:0000256" key="14">
    <source>
        <dbReference type="SAM" id="MobiDB-lite"/>
    </source>
</evidence>
<reference evidence="15" key="2">
    <citation type="journal article" date="2019" name="IMA Fungus">
        <title>Genome sequencing and comparison of five Tilletia species to identify candidate genes for the detection of regulated species infecting wheat.</title>
        <authorList>
            <person name="Nguyen H.D.T."/>
            <person name="Sultana T."/>
            <person name="Kesanakurti P."/>
            <person name="Hambleton S."/>
        </authorList>
    </citation>
    <scope>NUCLEOTIDE SEQUENCE</scope>
    <source>
        <strain evidence="15">DAOMC 236416</strain>
    </source>
</reference>
<evidence type="ECO:0000256" key="13">
    <source>
        <dbReference type="SAM" id="Coils"/>
    </source>
</evidence>
<feature type="region of interest" description="Disordered" evidence="14">
    <location>
        <begin position="617"/>
        <end position="660"/>
    </location>
</feature>
<feature type="compositionally biased region" description="Basic residues" evidence="14">
    <location>
        <begin position="947"/>
        <end position="958"/>
    </location>
</feature>
<dbReference type="PANTHER" id="PTHR21404:SF3">
    <property type="entry name" value="SMALL RNA 2'-O-METHYLTRANSFERASE"/>
    <property type="match status" value="1"/>
</dbReference>
<dbReference type="EC" id="2.1.1.386" evidence="11"/>
<comment type="cofactor">
    <cofactor evidence="1">
        <name>Mg(2+)</name>
        <dbReference type="ChEBI" id="CHEBI:18420"/>
    </cofactor>
</comment>
<feature type="region of interest" description="Disordered" evidence="14">
    <location>
        <begin position="376"/>
        <end position="461"/>
    </location>
</feature>
<protein>
    <recommendedName>
        <fullName evidence="3">Small RNA 2'-O-methyltransferase</fullName>
        <ecNumber evidence="11">2.1.1.386</ecNumber>
    </recommendedName>
</protein>
<organism evidence="15 16">
    <name type="scientific">Tilletia indica</name>
    <dbReference type="NCBI Taxonomy" id="43049"/>
    <lineage>
        <taxon>Eukaryota</taxon>
        <taxon>Fungi</taxon>
        <taxon>Dikarya</taxon>
        <taxon>Basidiomycota</taxon>
        <taxon>Ustilaginomycotina</taxon>
        <taxon>Exobasidiomycetes</taxon>
        <taxon>Tilletiales</taxon>
        <taxon>Tilletiaceae</taxon>
        <taxon>Tilletia</taxon>
    </lineage>
</organism>
<feature type="region of interest" description="Disordered" evidence="14">
    <location>
        <begin position="1"/>
        <end position="59"/>
    </location>
</feature>
<feature type="compositionally biased region" description="Low complexity" evidence="14">
    <location>
        <begin position="1"/>
        <end position="21"/>
    </location>
</feature>
<feature type="compositionally biased region" description="Polar residues" evidence="14">
    <location>
        <begin position="959"/>
        <end position="969"/>
    </location>
</feature>
<feature type="compositionally biased region" description="Low complexity" evidence="14">
    <location>
        <begin position="450"/>
        <end position="460"/>
    </location>
</feature>
<keyword evidence="10" id="KW-0943">RNA-mediated gene silencing</keyword>
<feature type="compositionally biased region" description="Low complexity" evidence="14">
    <location>
        <begin position="929"/>
        <end position="946"/>
    </location>
</feature>
<feature type="coiled-coil region" evidence="13">
    <location>
        <begin position="986"/>
        <end position="1013"/>
    </location>
</feature>
<evidence type="ECO:0000256" key="5">
    <source>
        <dbReference type="ARBA" id="ARBA00022679"/>
    </source>
</evidence>
<evidence type="ECO:0000256" key="10">
    <source>
        <dbReference type="ARBA" id="ARBA00023158"/>
    </source>
</evidence>
<dbReference type="SUPFAM" id="SSF53335">
    <property type="entry name" value="S-adenosyl-L-methionine-dependent methyltransferases"/>
    <property type="match status" value="1"/>
</dbReference>
<feature type="region of interest" description="Disordered" evidence="14">
    <location>
        <begin position="1057"/>
        <end position="1079"/>
    </location>
</feature>
<feature type="compositionally biased region" description="Polar residues" evidence="14">
    <location>
        <begin position="814"/>
        <end position="823"/>
    </location>
</feature>
<dbReference type="PANTHER" id="PTHR21404">
    <property type="entry name" value="HEN1"/>
    <property type="match status" value="1"/>
</dbReference>
<comment type="catalytic activity">
    <reaction evidence="12">
        <text>small RNA 3'-end nucleotide + S-adenosyl-L-methionine = small RNA 3'-end 2'-O-methylnucleotide + S-adenosyl-L-homocysteine + H(+)</text>
        <dbReference type="Rhea" id="RHEA:37887"/>
        <dbReference type="Rhea" id="RHEA-COMP:10415"/>
        <dbReference type="Rhea" id="RHEA-COMP:10416"/>
        <dbReference type="ChEBI" id="CHEBI:15378"/>
        <dbReference type="ChEBI" id="CHEBI:57856"/>
        <dbReference type="ChEBI" id="CHEBI:59789"/>
        <dbReference type="ChEBI" id="CHEBI:74896"/>
        <dbReference type="ChEBI" id="CHEBI:74898"/>
        <dbReference type="EC" id="2.1.1.386"/>
    </reaction>
</comment>
<keyword evidence="5" id="KW-0808">Transferase</keyword>
<evidence type="ECO:0000256" key="11">
    <source>
        <dbReference type="ARBA" id="ARBA00035025"/>
    </source>
</evidence>
<evidence type="ECO:0000256" key="1">
    <source>
        <dbReference type="ARBA" id="ARBA00001946"/>
    </source>
</evidence>
<comment type="caution">
    <text evidence="15">The sequence shown here is derived from an EMBL/GenBank/DDBJ whole genome shotgun (WGS) entry which is preliminary data.</text>
</comment>
<accession>A0A177TT93</accession>
<keyword evidence="13" id="KW-0175">Coiled coil</keyword>
<name>A0A177TT93_9BASI</name>